<dbReference type="GO" id="GO:0005886">
    <property type="term" value="C:plasma membrane"/>
    <property type="evidence" value="ECO:0007669"/>
    <property type="project" value="UniProtKB-SubCell"/>
</dbReference>
<dbReference type="OrthoDB" id="10070851at2759"/>
<dbReference type="InterPro" id="IPR039463">
    <property type="entry name" value="Sip3/Lam1_BAR"/>
</dbReference>
<feature type="transmembrane region" description="Helical" evidence="12">
    <location>
        <begin position="1333"/>
        <end position="1351"/>
    </location>
</feature>
<dbReference type="NCBIfam" id="TIGR00832">
    <property type="entry name" value="acr3"/>
    <property type="match status" value="1"/>
</dbReference>
<evidence type="ECO:0000256" key="8">
    <source>
        <dbReference type="ARBA" id="ARBA00022849"/>
    </source>
</evidence>
<feature type="domain" description="PH" evidence="13">
    <location>
        <begin position="315"/>
        <end position="416"/>
    </location>
</feature>
<dbReference type="InterPro" id="IPR002657">
    <property type="entry name" value="BilAc:Na_symport/Acr3"/>
</dbReference>
<keyword evidence="8" id="KW-0059">Arsenical resistance</keyword>
<comment type="similarity">
    <text evidence="3">Belongs to the YSP2 family.</text>
</comment>
<feature type="transmembrane region" description="Helical" evidence="12">
    <location>
        <begin position="1363"/>
        <end position="1387"/>
    </location>
</feature>
<feature type="transmembrane region" description="Helical" evidence="12">
    <location>
        <begin position="1570"/>
        <end position="1591"/>
    </location>
</feature>
<dbReference type="Pfam" id="PF01758">
    <property type="entry name" value="SBF"/>
    <property type="match status" value="1"/>
</dbReference>
<dbReference type="InterPro" id="IPR042067">
    <property type="entry name" value="Sip3_PH"/>
</dbReference>
<organism evidence="15 16">
    <name type="scientific">Aureobasidium melanogenum</name>
    <name type="common">Aureobasidium pullulans var. melanogenum</name>
    <dbReference type="NCBI Taxonomy" id="46634"/>
    <lineage>
        <taxon>Eukaryota</taxon>
        <taxon>Fungi</taxon>
        <taxon>Dikarya</taxon>
        <taxon>Ascomycota</taxon>
        <taxon>Pezizomycotina</taxon>
        <taxon>Dothideomycetes</taxon>
        <taxon>Dothideomycetidae</taxon>
        <taxon>Dothideales</taxon>
        <taxon>Saccotheciaceae</taxon>
        <taxon>Aureobasidium</taxon>
    </lineage>
</organism>
<dbReference type="InterPro" id="IPR004148">
    <property type="entry name" value="BAR_dom"/>
</dbReference>
<evidence type="ECO:0000259" key="13">
    <source>
        <dbReference type="PROSITE" id="PS50003"/>
    </source>
</evidence>
<feature type="transmembrane region" description="Helical" evidence="12">
    <location>
        <begin position="1436"/>
        <end position="1457"/>
    </location>
</feature>
<name>A0A9P8EEG2_AURME</name>
<dbReference type="SUPFAM" id="SSF50729">
    <property type="entry name" value="PH domain-like"/>
    <property type="match status" value="1"/>
</dbReference>
<evidence type="ECO:0000256" key="12">
    <source>
        <dbReference type="SAM" id="Phobius"/>
    </source>
</evidence>
<dbReference type="GO" id="GO:0015297">
    <property type="term" value="F:antiporter activity"/>
    <property type="evidence" value="ECO:0007669"/>
    <property type="project" value="InterPro"/>
</dbReference>
<dbReference type="Gene3D" id="1.20.1530.20">
    <property type="match status" value="1"/>
</dbReference>
<dbReference type="InterPro" id="IPR011993">
    <property type="entry name" value="PH-like_dom_sf"/>
</dbReference>
<keyword evidence="6" id="KW-1003">Cell membrane</keyword>
<dbReference type="GO" id="GO:0005737">
    <property type="term" value="C:cytoplasm"/>
    <property type="evidence" value="ECO:0007669"/>
    <property type="project" value="InterPro"/>
</dbReference>
<dbReference type="PROSITE" id="PS50003">
    <property type="entry name" value="PH_DOMAIN"/>
    <property type="match status" value="1"/>
</dbReference>
<keyword evidence="10 12" id="KW-0472">Membrane</keyword>
<dbReference type="GO" id="GO:0015104">
    <property type="term" value="F:antimonite transmembrane transporter activity"/>
    <property type="evidence" value="ECO:0007669"/>
    <property type="project" value="TreeGrafter"/>
</dbReference>
<evidence type="ECO:0000256" key="10">
    <source>
        <dbReference type="ARBA" id="ARBA00023136"/>
    </source>
</evidence>
<evidence type="ECO:0000256" key="3">
    <source>
        <dbReference type="ARBA" id="ARBA00006582"/>
    </source>
</evidence>
<dbReference type="InterPro" id="IPR001849">
    <property type="entry name" value="PH_domain"/>
</dbReference>
<dbReference type="InterPro" id="IPR038770">
    <property type="entry name" value="Na+/solute_symporter_sf"/>
</dbReference>
<dbReference type="EMBL" id="JAHFXF010000488">
    <property type="protein sequence ID" value="KAG9686846.1"/>
    <property type="molecule type" value="Genomic_DNA"/>
</dbReference>
<dbReference type="InterPro" id="IPR004182">
    <property type="entry name" value="GRAM"/>
</dbReference>
<feature type="compositionally biased region" description="Polar residues" evidence="11">
    <location>
        <begin position="474"/>
        <end position="489"/>
    </location>
</feature>
<dbReference type="GO" id="GO:0015105">
    <property type="term" value="F:arsenite transmembrane transporter activity"/>
    <property type="evidence" value="ECO:0007669"/>
    <property type="project" value="TreeGrafter"/>
</dbReference>
<dbReference type="CDD" id="cd07609">
    <property type="entry name" value="BAR_SIP3_fungi"/>
    <property type="match status" value="1"/>
</dbReference>
<evidence type="ECO:0000313" key="15">
    <source>
        <dbReference type="EMBL" id="KAG9686846.1"/>
    </source>
</evidence>
<dbReference type="Proteomes" id="UP000779574">
    <property type="component" value="Unassembled WGS sequence"/>
</dbReference>
<feature type="non-terminal residue" evidence="15">
    <location>
        <position position="1664"/>
    </location>
</feature>
<comment type="caution">
    <text evidence="15">The sequence shown here is derived from an EMBL/GenBank/DDBJ whole genome shotgun (WGS) entry which is preliminary data.</text>
</comment>
<evidence type="ECO:0000259" key="14">
    <source>
        <dbReference type="PROSITE" id="PS51778"/>
    </source>
</evidence>
<dbReference type="PROSITE" id="PS51778">
    <property type="entry name" value="VAST"/>
    <property type="match status" value="1"/>
</dbReference>
<feature type="domain" description="VASt" evidence="14">
    <location>
        <begin position="922"/>
        <end position="1090"/>
    </location>
</feature>
<dbReference type="FunFam" id="1.20.1530.20:FF:000009">
    <property type="entry name" value="Arsenite transporter, ACR3 family"/>
    <property type="match status" value="1"/>
</dbReference>
<sequence>MATPDDADNGLQPSLQPVGRPLDLVPVQLKEAALDSPTFRAVAVHYANQVEGIEKWLRDYVRQSQKFADRFASIQKEFDNFDHYPPPPPENLSQAVIDHDYTLLAITRYSQNTTQYLNWVFTNVARSRQTMIEPLLRFIDGTDSPLRQFNQARKALERTQAIFDAEMTRYLAQAKTKEASSLREDAFKLHEDRKAYLRASMDYCIMAPNLRNSLDQLLIKVFSDRWKDFRGYRDATSANFQKWGSELERIRGWSKVMHESESAFKRELMLARRQLEDSAEVKARPSREMDDYAVSTVPYLGSGAPTSPVKPSFTKPEKQGWLFLKTVPPKPARPSWSRRWFIVKNGIFGWLVQGSISGGVEESEKIGVLLCSVRPAVQEERRFCFEIKTKDTSIILQAETQGELLEWINAFESAKRKALEEPRNSTVPNPGADPAFAISPPVDPSFAAKLTDSLAHSTDEFGGSLSPPELGLASRSSFDVNPSRRSTMLDSEGSRDTANRIIQKLDLHRRGTASSSANQPAPAGGIASLLSASHSILPIGPGPAPASPHRSFTMPATSNFAPVTLANPPAPTNLSRRAVAVSGQRASSGKSDISAMPSSLMANLWGSSNWVNINRLGRDDPKSELKSSPAAKPMGQYHDDMAIMEGMEPPKDLKIAELGSNPTRSRTTHRKTVSVGDALDSPSQSRPTVVPVDEPQTDYPVSLKTDDVLVLKEHDAEFHVLFSSVPRSERVVLVFTAMWNPNEQQEFPGRIYVTTEKIYFYSNHFGMVLVAEISLSSITEVTAAPGRESECDYLFLHLKESKTDFRRVTVKTFLDALRPLQRRLDYLVQSANSGRSTSLEDVFASFSKIATDDSQEHSQGWDEDPQSPTDNDLRVTRRRSRDLRANLRIDGTLYGESVARTGREVTKFKLPSQPVLYKPKDMGDAVLAQDFNISAKALFHVMFGDRSAVFQMLYSNRPIDNILLTPWTQPKDGQLSRQLICAIGPSKETDRQTLDVCNDHLCYVVTQTQSPWQLPMSKNFLLLSKFVITHSAKSKCKLAIFNRVIWNGDVNIDQRLSVSQRLIQKQALRDYQDDAVDLAAVIKDQVSKLGAHSTNKAAQIFGSVGQSTQTSQVSASNLPTTSISRARRKVKIRTLTNLYSDEALAQVFRVLTMLIDLFIAIAKSFAGVVTAHKILVLVLAFSATYNTWYGYRDGLTWYNERNAGKFMARLGIKPDPTITRAVYLSDIEEFVAPTLMSNIELNTTISDDTNQAWNTCHGTFRDMLALSEHDATATTTFFKGSSKRSQLRLQQDEMSTAPPSIVPDDMERQQIEKEIAPDKVSAFKGLGWLDRFLAVWILLAMIIGILLGNFVPSTGRALQKGQFVGVSAPIAVGLLVMMYPILCKVQYETLHLAFKSKELWIQVGFSIIMNWLVAPFLMLGLSWAFLPDESGLREGLILVGIARCIAMVLIWTGLAGGDSQYCAILVAINSILQMVLFAPMAIFFINVISDSDTPIASSYTTVATSVAAFLGIPLAAAIVTRFTIRKFSPTWYNQTFLKWLAPWSLIGLLYTIIVLFASQGHRVVHQIVSVVRVAAPLIVYFFAIFSLTLWVTHKLGFGYKLATTQSFTAASNNFELAIAVATATFGANSDQALAATVGPLIEVPVLLGLVHVVRWIGNKRQWKA</sequence>
<dbReference type="InterPro" id="IPR031968">
    <property type="entry name" value="VASt"/>
</dbReference>
<comment type="similarity">
    <text evidence="4">Belongs to the arsenical resistance-3 (ACR3) (TC 2.A.59) family.</text>
</comment>
<dbReference type="FunFam" id="2.30.29.30:FF:000349">
    <property type="entry name" value="Transcription factor SipA3"/>
    <property type="match status" value="1"/>
</dbReference>
<feature type="transmembrane region" description="Helical" evidence="12">
    <location>
        <begin position="1463"/>
        <end position="1487"/>
    </location>
</feature>
<dbReference type="Pfam" id="PF00169">
    <property type="entry name" value="PH"/>
    <property type="match status" value="1"/>
</dbReference>
<evidence type="ECO:0000256" key="5">
    <source>
        <dbReference type="ARBA" id="ARBA00022448"/>
    </source>
</evidence>
<reference evidence="15" key="1">
    <citation type="journal article" date="2021" name="J Fungi (Basel)">
        <title>Virulence traits and population genomics of the black yeast Aureobasidium melanogenum.</title>
        <authorList>
            <person name="Cernosa A."/>
            <person name="Sun X."/>
            <person name="Gostincar C."/>
            <person name="Fang C."/>
            <person name="Gunde-Cimerman N."/>
            <person name="Song Z."/>
        </authorList>
    </citation>
    <scope>NUCLEOTIDE SEQUENCE</scope>
    <source>
        <strain evidence="15">EXF-9911</strain>
    </source>
</reference>
<keyword evidence="5" id="KW-0813">Transport</keyword>
<evidence type="ECO:0000313" key="16">
    <source>
        <dbReference type="Proteomes" id="UP000779574"/>
    </source>
</evidence>
<feature type="transmembrane region" description="Helical" evidence="12">
    <location>
        <begin position="1632"/>
        <end position="1653"/>
    </location>
</feature>
<dbReference type="Pfam" id="PF16016">
    <property type="entry name" value="VASt"/>
    <property type="match status" value="1"/>
</dbReference>
<feature type="region of interest" description="Disordered" evidence="11">
    <location>
        <begin position="458"/>
        <end position="498"/>
    </location>
</feature>
<dbReference type="PANTHER" id="PTHR43057">
    <property type="entry name" value="ARSENITE EFFLUX TRANSPORTER"/>
    <property type="match status" value="1"/>
</dbReference>
<dbReference type="Pfam" id="PF16746">
    <property type="entry name" value="BAR_3"/>
    <property type="match status" value="1"/>
</dbReference>
<evidence type="ECO:0000256" key="1">
    <source>
        <dbReference type="ARBA" id="ARBA00004167"/>
    </source>
</evidence>
<feature type="region of interest" description="Disordered" evidence="11">
    <location>
        <begin position="854"/>
        <end position="877"/>
    </location>
</feature>
<feature type="transmembrane region" description="Helical" evidence="12">
    <location>
        <begin position="1539"/>
        <end position="1558"/>
    </location>
</feature>
<dbReference type="PANTHER" id="PTHR43057:SF1">
    <property type="entry name" value="ARSENICAL-RESISTANCE PROTEIN 3"/>
    <property type="match status" value="1"/>
</dbReference>
<dbReference type="Gene3D" id="2.30.29.30">
    <property type="entry name" value="Pleckstrin-homology domain (PH domain)/Phosphotyrosine-binding domain (PTB)"/>
    <property type="match status" value="2"/>
</dbReference>
<feature type="transmembrane region" description="Helical" evidence="12">
    <location>
        <begin position="1399"/>
        <end position="1424"/>
    </location>
</feature>
<reference evidence="15" key="2">
    <citation type="submission" date="2021-08" db="EMBL/GenBank/DDBJ databases">
        <authorList>
            <person name="Gostincar C."/>
            <person name="Sun X."/>
            <person name="Song Z."/>
            <person name="Gunde-Cimerman N."/>
        </authorList>
    </citation>
    <scope>NUCLEOTIDE SEQUENCE</scope>
    <source>
        <strain evidence="15">EXF-9911</strain>
    </source>
</reference>
<feature type="region of interest" description="Disordered" evidence="11">
    <location>
        <begin position="419"/>
        <end position="438"/>
    </location>
</feature>
<evidence type="ECO:0000256" key="4">
    <source>
        <dbReference type="ARBA" id="ARBA00010110"/>
    </source>
</evidence>
<keyword evidence="9 12" id="KW-1133">Transmembrane helix</keyword>
<comment type="subcellular location">
    <subcellularLocation>
        <location evidence="2">Cell membrane</location>
        <topology evidence="2">Multi-pass membrane protein</topology>
    </subcellularLocation>
    <subcellularLocation>
        <location evidence="1">Membrane</location>
        <topology evidence="1">Single-pass membrane protein</topology>
    </subcellularLocation>
</comment>
<dbReference type="GO" id="GO:0046685">
    <property type="term" value="P:response to arsenic-containing substance"/>
    <property type="evidence" value="ECO:0007669"/>
    <property type="project" value="UniProtKB-KW"/>
</dbReference>
<protein>
    <submittedName>
        <fullName evidence="15">Arsenical-resistance protein</fullName>
    </submittedName>
</protein>
<accession>A0A9P8EEG2</accession>
<dbReference type="Gene3D" id="1.20.1270.60">
    <property type="entry name" value="Arfaptin homology (AH) domain/BAR domain"/>
    <property type="match status" value="1"/>
</dbReference>
<evidence type="ECO:0000256" key="6">
    <source>
        <dbReference type="ARBA" id="ARBA00022475"/>
    </source>
</evidence>
<dbReference type="Pfam" id="PF02893">
    <property type="entry name" value="GRAM"/>
    <property type="match status" value="1"/>
</dbReference>
<keyword evidence="7 12" id="KW-0812">Transmembrane</keyword>
<dbReference type="InterPro" id="IPR004706">
    <property type="entry name" value="Arsenical-R_Acr3"/>
</dbReference>
<dbReference type="SUPFAM" id="SSF103657">
    <property type="entry name" value="BAR/IMD domain-like"/>
    <property type="match status" value="1"/>
</dbReference>
<feature type="transmembrane region" description="Helical" evidence="12">
    <location>
        <begin position="1499"/>
        <end position="1519"/>
    </location>
</feature>
<evidence type="ECO:0000256" key="2">
    <source>
        <dbReference type="ARBA" id="ARBA00004651"/>
    </source>
</evidence>
<dbReference type="CDD" id="cd13280">
    <property type="entry name" value="PH_SIP3"/>
    <property type="match status" value="1"/>
</dbReference>
<proteinExistence type="inferred from homology"/>
<gene>
    <name evidence="15" type="ORF">KCU76_g10728</name>
</gene>
<evidence type="ECO:0000256" key="7">
    <source>
        <dbReference type="ARBA" id="ARBA00022692"/>
    </source>
</evidence>
<feature type="region of interest" description="Disordered" evidence="11">
    <location>
        <begin position="661"/>
        <end position="697"/>
    </location>
</feature>
<evidence type="ECO:0000256" key="9">
    <source>
        <dbReference type="ARBA" id="ARBA00022989"/>
    </source>
</evidence>
<dbReference type="SMART" id="SM00233">
    <property type="entry name" value="PH"/>
    <property type="match status" value="1"/>
</dbReference>
<dbReference type="InterPro" id="IPR027267">
    <property type="entry name" value="AH/BAR_dom_sf"/>
</dbReference>
<evidence type="ECO:0000256" key="11">
    <source>
        <dbReference type="SAM" id="MobiDB-lite"/>
    </source>
</evidence>